<comment type="caution">
    <text evidence="1">The sequence shown here is derived from an EMBL/GenBank/DDBJ whole genome shotgun (WGS) entry which is preliminary data.</text>
</comment>
<proteinExistence type="predicted"/>
<sequence>MSSVELAANPIGKTSRYLGGFQIMPVSIQLAALLLASASTPTETAPDRAMIVKAFDEVVFVPIIKSRPDGPQMGVLRGNPNEGPSDMILKMPKGPGTLHTHTADYHLTIISGEMKHWDASSDESKVRPLGPGSYWFQPGGEPHADACLSDECVMFIHWSGKRDGQLYKPQ</sequence>
<dbReference type="RefSeq" id="WP_249903379.1">
    <property type="nucleotide sequence ID" value="NZ_JAMGBA010000001.1"/>
</dbReference>
<dbReference type="EMBL" id="JAMGBA010000001">
    <property type="protein sequence ID" value="MCL6698033.1"/>
    <property type="molecule type" value="Genomic_DNA"/>
</dbReference>
<gene>
    <name evidence="1" type="ORF">LZ496_04435</name>
</gene>
<dbReference type="SUPFAM" id="SSF51182">
    <property type="entry name" value="RmlC-like cupins"/>
    <property type="match status" value="1"/>
</dbReference>
<evidence type="ECO:0000313" key="2">
    <source>
        <dbReference type="Proteomes" id="UP001203410"/>
    </source>
</evidence>
<accession>A0ABT0RT67</accession>
<organism evidence="1 2">
    <name type="scientific">Sphingomonas caseinilyticus</name>
    <dbReference type="NCBI Taxonomy" id="2908205"/>
    <lineage>
        <taxon>Bacteria</taxon>
        <taxon>Pseudomonadati</taxon>
        <taxon>Pseudomonadota</taxon>
        <taxon>Alphaproteobacteria</taxon>
        <taxon>Sphingomonadales</taxon>
        <taxon>Sphingomonadaceae</taxon>
        <taxon>Sphingomonas</taxon>
    </lineage>
</organism>
<dbReference type="CDD" id="cd06989">
    <property type="entry name" value="cupin_DRT102"/>
    <property type="match status" value="1"/>
</dbReference>
<name>A0ABT0RT67_9SPHN</name>
<dbReference type="Proteomes" id="UP001203410">
    <property type="component" value="Unassembled WGS sequence"/>
</dbReference>
<dbReference type="InterPro" id="IPR028013">
    <property type="entry name" value="DUF4437"/>
</dbReference>
<dbReference type="Gene3D" id="2.60.120.10">
    <property type="entry name" value="Jelly Rolls"/>
    <property type="match status" value="1"/>
</dbReference>
<keyword evidence="2" id="KW-1185">Reference proteome</keyword>
<dbReference type="Pfam" id="PF14499">
    <property type="entry name" value="DUF4437"/>
    <property type="match status" value="1"/>
</dbReference>
<protein>
    <submittedName>
        <fullName evidence="1">Cupin domain-containing protein</fullName>
    </submittedName>
</protein>
<evidence type="ECO:0000313" key="1">
    <source>
        <dbReference type="EMBL" id="MCL6698033.1"/>
    </source>
</evidence>
<dbReference type="InterPro" id="IPR011051">
    <property type="entry name" value="RmlC_Cupin_sf"/>
</dbReference>
<dbReference type="InterPro" id="IPR014710">
    <property type="entry name" value="RmlC-like_jellyroll"/>
</dbReference>
<reference evidence="1 2" key="1">
    <citation type="submission" date="2022-05" db="EMBL/GenBank/DDBJ databases">
        <authorList>
            <person name="Jo J.-H."/>
            <person name="Im W.-T."/>
        </authorList>
    </citation>
    <scope>NUCLEOTIDE SEQUENCE [LARGE SCALE GENOMIC DNA]</scope>
    <source>
        <strain evidence="1 2">NSE70-1</strain>
    </source>
</reference>